<dbReference type="GO" id="GO:0005795">
    <property type="term" value="C:Golgi stack"/>
    <property type="evidence" value="ECO:0007669"/>
    <property type="project" value="InterPro"/>
</dbReference>
<name>A0A443S5T4_9ACAR</name>
<reference evidence="2 3" key="1">
    <citation type="journal article" date="2018" name="Gigascience">
        <title>Genomes of trombidid mites reveal novel predicted allergens and laterally-transferred genes associated with secondary metabolism.</title>
        <authorList>
            <person name="Dong X."/>
            <person name="Chaisiri K."/>
            <person name="Xia D."/>
            <person name="Armstrong S.D."/>
            <person name="Fang Y."/>
            <person name="Donnelly M.J."/>
            <person name="Kadowaki T."/>
            <person name="McGarry J.W."/>
            <person name="Darby A.C."/>
            <person name="Makepeace B.L."/>
        </authorList>
    </citation>
    <scope>NUCLEOTIDE SEQUENCE [LARGE SCALE GENOMIC DNA]</scope>
    <source>
        <strain evidence="2">UoL-UT</strain>
    </source>
</reference>
<dbReference type="Proteomes" id="UP000288716">
    <property type="component" value="Unassembled WGS sequence"/>
</dbReference>
<dbReference type="AlphaFoldDB" id="A0A443S5T4"/>
<comment type="caution">
    <text evidence="2">The sequence shown here is derived from an EMBL/GenBank/DDBJ whole genome shotgun (WGS) entry which is preliminary data.</text>
</comment>
<dbReference type="GO" id="GO:0016020">
    <property type="term" value="C:membrane"/>
    <property type="evidence" value="ECO:0007669"/>
    <property type="project" value="InterPro"/>
</dbReference>
<sequence length="107" mass="12339">MNRILLSIFGGSCFLVVFVTYPHLSKLTPLTNSHVTQKNEKLNISLNISFNNLSTLKFFINEMNENQIIHNEQIFNSFKVDDTIIAIQVHNRSDYLKITIDALEKLL</sequence>
<dbReference type="VEuPathDB" id="VectorBase:LDEU009189"/>
<dbReference type="UniPathway" id="UPA00378"/>
<gene>
    <name evidence="2" type="ORF">B4U80_01327</name>
</gene>
<dbReference type="GO" id="GO:0008455">
    <property type="term" value="F:alpha-1,6-mannosylglycoprotein 2-beta-N-acetylglucosaminyltransferase activity"/>
    <property type="evidence" value="ECO:0007669"/>
    <property type="project" value="InterPro"/>
</dbReference>
<dbReference type="EMBL" id="NCKV01007734">
    <property type="protein sequence ID" value="RWS22851.1"/>
    <property type="molecule type" value="Genomic_DNA"/>
</dbReference>
<feature type="binding site" evidence="1">
    <location>
        <begin position="88"/>
        <end position="92"/>
    </location>
    <ligand>
        <name>substrate</name>
    </ligand>
</feature>
<dbReference type="Pfam" id="PF05060">
    <property type="entry name" value="MGAT2"/>
    <property type="match status" value="1"/>
</dbReference>
<protein>
    <submittedName>
        <fullName evidence="2">Uncharacterized protein</fullName>
    </submittedName>
</protein>
<evidence type="ECO:0000256" key="1">
    <source>
        <dbReference type="PIRSR" id="PIRSR607754-1"/>
    </source>
</evidence>
<evidence type="ECO:0000313" key="2">
    <source>
        <dbReference type="EMBL" id="RWS22851.1"/>
    </source>
</evidence>
<keyword evidence="3" id="KW-1185">Reference proteome</keyword>
<organism evidence="2 3">
    <name type="scientific">Leptotrombidium deliense</name>
    <dbReference type="NCBI Taxonomy" id="299467"/>
    <lineage>
        <taxon>Eukaryota</taxon>
        <taxon>Metazoa</taxon>
        <taxon>Ecdysozoa</taxon>
        <taxon>Arthropoda</taxon>
        <taxon>Chelicerata</taxon>
        <taxon>Arachnida</taxon>
        <taxon>Acari</taxon>
        <taxon>Acariformes</taxon>
        <taxon>Trombidiformes</taxon>
        <taxon>Prostigmata</taxon>
        <taxon>Anystina</taxon>
        <taxon>Parasitengona</taxon>
        <taxon>Trombiculoidea</taxon>
        <taxon>Trombiculidae</taxon>
        <taxon>Leptotrombidium</taxon>
    </lineage>
</organism>
<dbReference type="OrthoDB" id="6019616at2759"/>
<accession>A0A443S5T4</accession>
<dbReference type="InterPro" id="IPR007754">
    <property type="entry name" value="GlcNAc_II"/>
</dbReference>
<dbReference type="GO" id="GO:0009312">
    <property type="term" value="P:oligosaccharide biosynthetic process"/>
    <property type="evidence" value="ECO:0007669"/>
    <property type="project" value="InterPro"/>
</dbReference>
<evidence type="ECO:0000313" key="3">
    <source>
        <dbReference type="Proteomes" id="UP000288716"/>
    </source>
</evidence>
<proteinExistence type="predicted"/>